<sequence>MENEFIDKMFNNNLIHINGDLQYSPLKTLFGEIQSAYNNLNRLTITRQDSAKGMAAILSDIQQHSGNYLPIPIIDSIKQNYLGTMHVVEVDIGPMINTKKCDIKLSFYKMNDNPIMQNTLELYSNVMISWLIVAKKYEGAECLKNLTVDIYLTKERKLLNTNVGELYDANGGTHRAQQTHGNETQAQQQAHGNETQALGSNNVNTALTYRCVHGKSIILLYRSEDLIKTFFHETFHTLSLDFENAAKKEVKHIFNINSPLRLFESYCETWARIVNSMYYVILLNPNMKWQAFNKNFKVVLSIESIYSAIQCCKILNYMDLTYDDVLSNNVFDKFKETSNVFSYYVITAIIMMNPTQFLSFCNNDNNILKFNKSKLQEYIQFLSKARYTSNIKTVETHLDKFTYKKSLRMAIFDIKN</sequence>
<organism evidence="2">
    <name type="scientific">viral metagenome</name>
    <dbReference type="NCBI Taxonomy" id="1070528"/>
    <lineage>
        <taxon>unclassified sequences</taxon>
        <taxon>metagenomes</taxon>
        <taxon>organismal metagenomes</taxon>
    </lineage>
</organism>
<proteinExistence type="predicted"/>
<protein>
    <submittedName>
        <fullName evidence="2">Uncharacterized protein</fullName>
    </submittedName>
</protein>
<dbReference type="AlphaFoldDB" id="A0A6C0BXG5"/>
<evidence type="ECO:0000256" key="1">
    <source>
        <dbReference type="SAM" id="MobiDB-lite"/>
    </source>
</evidence>
<evidence type="ECO:0000313" key="2">
    <source>
        <dbReference type="EMBL" id="QHS96501.1"/>
    </source>
</evidence>
<reference evidence="2" key="1">
    <citation type="journal article" date="2020" name="Nature">
        <title>Giant virus diversity and host interactions through global metagenomics.</title>
        <authorList>
            <person name="Schulz F."/>
            <person name="Roux S."/>
            <person name="Paez-Espino D."/>
            <person name="Jungbluth S."/>
            <person name="Walsh D.A."/>
            <person name="Denef V.J."/>
            <person name="McMahon K.D."/>
            <person name="Konstantinidis K.T."/>
            <person name="Eloe-Fadrosh E.A."/>
            <person name="Kyrpides N.C."/>
            <person name="Woyke T."/>
        </authorList>
    </citation>
    <scope>NUCLEOTIDE SEQUENCE</scope>
    <source>
        <strain evidence="2">GVMAG-M-3300020166-18</strain>
    </source>
</reference>
<feature type="region of interest" description="Disordered" evidence="1">
    <location>
        <begin position="170"/>
        <end position="192"/>
    </location>
</feature>
<name>A0A6C0BXG5_9ZZZZ</name>
<feature type="compositionally biased region" description="Polar residues" evidence="1">
    <location>
        <begin position="175"/>
        <end position="192"/>
    </location>
</feature>
<accession>A0A6C0BXG5</accession>
<dbReference type="EMBL" id="MN739271">
    <property type="protein sequence ID" value="QHS96501.1"/>
    <property type="molecule type" value="Genomic_DNA"/>
</dbReference>